<keyword evidence="1" id="KW-0472">Membrane</keyword>
<feature type="domain" description="EAL" evidence="2">
    <location>
        <begin position="475"/>
        <end position="724"/>
    </location>
</feature>
<comment type="caution">
    <text evidence="4">The sequence shown here is derived from an EMBL/GenBank/DDBJ whole genome shotgun (WGS) entry which is preliminary data.</text>
</comment>
<dbReference type="InterPro" id="IPR001633">
    <property type="entry name" value="EAL_dom"/>
</dbReference>
<dbReference type="OrthoDB" id="9814202at2"/>
<dbReference type="InterPro" id="IPR043128">
    <property type="entry name" value="Rev_trsase/Diguanyl_cyclase"/>
</dbReference>
<dbReference type="InterPro" id="IPR029787">
    <property type="entry name" value="Nucleotide_cyclase"/>
</dbReference>
<dbReference type="CDD" id="cd01948">
    <property type="entry name" value="EAL"/>
    <property type="match status" value="1"/>
</dbReference>
<dbReference type="SMART" id="SM00052">
    <property type="entry name" value="EAL"/>
    <property type="match status" value="1"/>
</dbReference>
<organism evidence="4 5">
    <name type="scientific">Rhizobium deserti</name>
    <dbReference type="NCBI Taxonomy" id="2547961"/>
    <lineage>
        <taxon>Bacteria</taxon>
        <taxon>Pseudomonadati</taxon>
        <taxon>Pseudomonadota</taxon>
        <taxon>Alphaproteobacteria</taxon>
        <taxon>Hyphomicrobiales</taxon>
        <taxon>Rhizobiaceae</taxon>
        <taxon>Rhizobium/Agrobacterium group</taxon>
        <taxon>Rhizobium</taxon>
    </lineage>
</organism>
<proteinExistence type="predicted"/>
<protein>
    <submittedName>
        <fullName evidence="4">Bifunctional diguanylate cyclase/phosphodiesterase</fullName>
    </submittedName>
</protein>
<dbReference type="SMART" id="SM00267">
    <property type="entry name" value="GGDEF"/>
    <property type="match status" value="1"/>
</dbReference>
<dbReference type="RefSeq" id="WP_133314922.1">
    <property type="nucleotide sequence ID" value="NZ_SMTL01000001.1"/>
</dbReference>
<name>A0A4R5UNJ3_9HYPH</name>
<feature type="transmembrane region" description="Helical" evidence="1">
    <location>
        <begin position="21"/>
        <end position="42"/>
    </location>
</feature>
<dbReference type="PANTHER" id="PTHR44757:SF2">
    <property type="entry name" value="BIOFILM ARCHITECTURE MAINTENANCE PROTEIN MBAA"/>
    <property type="match status" value="1"/>
</dbReference>
<evidence type="ECO:0000313" key="5">
    <source>
        <dbReference type="Proteomes" id="UP000295238"/>
    </source>
</evidence>
<dbReference type="PANTHER" id="PTHR44757">
    <property type="entry name" value="DIGUANYLATE CYCLASE DGCP"/>
    <property type="match status" value="1"/>
</dbReference>
<dbReference type="InterPro" id="IPR000160">
    <property type="entry name" value="GGDEF_dom"/>
</dbReference>
<dbReference type="InterPro" id="IPR052155">
    <property type="entry name" value="Biofilm_reg_signaling"/>
</dbReference>
<keyword evidence="1" id="KW-1133">Transmembrane helix</keyword>
<keyword evidence="1" id="KW-0812">Transmembrane</keyword>
<dbReference type="EMBL" id="SMTL01000001">
    <property type="protein sequence ID" value="TDK39476.1"/>
    <property type="molecule type" value="Genomic_DNA"/>
</dbReference>
<dbReference type="SUPFAM" id="SSF141868">
    <property type="entry name" value="EAL domain-like"/>
    <property type="match status" value="1"/>
</dbReference>
<reference evidence="4 5" key="1">
    <citation type="submission" date="2019-03" db="EMBL/GenBank/DDBJ databases">
        <title>Rhizobium sp. nov., an bacterium isolated from biocrust in Mu Us Desert.</title>
        <authorList>
            <person name="Lixiong L."/>
        </authorList>
    </citation>
    <scope>NUCLEOTIDE SEQUENCE [LARGE SCALE GENOMIC DNA]</scope>
    <source>
        <strain evidence="4 5">SPY-1</strain>
    </source>
</reference>
<feature type="domain" description="GGDEF" evidence="3">
    <location>
        <begin position="333"/>
        <end position="466"/>
    </location>
</feature>
<dbReference type="AlphaFoldDB" id="A0A4R5UNJ3"/>
<dbReference type="Pfam" id="PF00990">
    <property type="entry name" value="GGDEF"/>
    <property type="match status" value="1"/>
</dbReference>
<dbReference type="PROSITE" id="PS50883">
    <property type="entry name" value="EAL"/>
    <property type="match status" value="1"/>
</dbReference>
<dbReference type="Pfam" id="PF00563">
    <property type="entry name" value="EAL"/>
    <property type="match status" value="1"/>
</dbReference>
<dbReference type="SUPFAM" id="SSF55073">
    <property type="entry name" value="Nucleotide cyclase"/>
    <property type="match status" value="1"/>
</dbReference>
<dbReference type="Proteomes" id="UP000295238">
    <property type="component" value="Unassembled WGS sequence"/>
</dbReference>
<accession>A0A4R5UNJ3</accession>
<evidence type="ECO:0000313" key="4">
    <source>
        <dbReference type="EMBL" id="TDK39476.1"/>
    </source>
</evidence>
<dbReference type="Pfam" id="PF05228">
    <property type="entry name" value="CHASE4"/>
    <property type="match status" value="1"/>
</dbReference>
<dbReference type="PROSITE" id="PS50887">
    <property type="entry name" value="GGDEF"/>
    <property type="match status" value="1"/>
</dbReference>
<keyword evidence="5" id="KW-1185">Reference proteome</keyword>
<feature type="transmembrane region" description="Helical" evidence="1">
    <location>
        <begin position="265"/>
        <end position="283"/>
    </location>
</feature>
<sequence length="739" mass="81383">MRLFPPHLRRPVSVGRRATGILMLFAFALVVLLVTIFILTAVSRIAAYANNLDDDRSRQTTAGALHTFQDQLRATLGDYAAWDDAAQFVYAPDGQEWVVNNYGDMTADSPLFDIALVMDAQRNVLLAYQDGKPASWLPRNYFDGSLWTLFDRVRSFDPQVTPEATGFMRTGRGVAAVGIALIRPKSGRLDKPGDQRRFLVLARHLDEKRVGALANTYVIEGLHFANGSTFPSKTVEIRNVHGQLLAELGWQSRRPGDLGYTEVRPLVYCALAMVGLFFLLLFVSGTNMLDRLKADEAAARQLAMRDRLSGLMNRAGFFAALEDLVQAGRAKNVDILLLYLDLDGFKEVNDAYGHGTGDQLIRGVAAGLKALVGPEAVLARVGGDEFAVVLSTADAPATAAIFCDRILGFFDEPFIIGERVATIGTSIGTAVSARGTVSGEELVRRADMAMYRAKETGRGRAEDYHPEMDAEREERNMLEIDLRIAIERRELAVVYQPVVDAEDWRLIGVEALARWNRKGYGPVSPEIFIPIAESTGLIDQLGLFVLHRACETVRQWPEIKLAVNISPGQFRDPGFAVHVGSVFQKTAVDPARITLEMTEGYFIQNPERARAAITKLRQLGVSIALDDFGAGFSSVGYLRQFGFDRMKIDKSLVQALDEGNRAADLLQATVALARSLEIPVTAEGVETQSQALQLQLTGCDELQGYFFGKPMAAEEIDKIYMARNKRRAPTGLRSSGLEI</sequence>
<dbReference type="InterPro" id="IPR007892">
    <property type="entry name" value="CHASE4"/>
</dbReference>
<gene>
    <name evidence="4" type="ORF">E2F50_05010</name>
</gene>
<dbReference type="Gene3D" id="3.30.70.270">
    <property type="match status" value="1"/>
</dbReference>
<dbReference type="NCBIfam" id="TIGR00254">
    <property type="entry name" value="GGDEF"/>
    <property type="match status" value="1"/>
</dbReference>
<dbReference type="CDD" id="cd01949">
    <property type="entry name" value="GGDEF"/>
    <property type="match status" value="1"/>
</dbReference>
<evidence type="ECO:0000259" key="2">
    <source>
        <dbReference type="PROSITE" id="PS50883"/>
    </source>
</evidence>
<dbReference type="Gene3D" id="3.20.20.450">
    <property type="entry name" value="EAL domain"/>
    <property type="match status" value="1"/>
</dbReference>
<dbReference type="InterPro" id="IPR035919">
    <property type="entry name" value="EAL_sf"/>
</dbReference>
<evidence type="ECO:0000259" key="3">
    <source>
        <dbReference type="PROSITE" id="PS50887"/>
    </source>
</evidence>
<evidence type="ECO:0000256" key="1">
    <source>
        <dbReference type="SAM" id="Phobius"/>
    </source>
</evidence>